<dbReference type="InterPro" id="IPR029061">
    <property type="entry name" value="THDP-binding"/>
</dbReference>
<dbReference type="SUPFAM" id="SSF52922">
    <property type="entry name" value="TK C-terminal domain-like"/>
    <property type="match status" value="1"/>
</dbReference>
<dbReference type="SMART" id="SM00861">
    <property type="entry name" value="Transket_pyr"/>
    <property type="match status" value="1"/>
</dbReference>
<comment type="function">
    <text evidence="2">E1 component of the 2-oxoglutarate dehydrogenase (OGDH) complex which catalyzes the decarboxylation of 2-oxoglutarate, the first step in the conversion of 2-oxoglutarate to succinyl-CoA and CO(2).</text>
</comment>
<dbReference type="InterPro" id="IPR033248">
    <property type="entry name" value="Transketolase_C"/>
</dbReference>
<keyword evidence="8" id="KW-1185">Reference proteome</keyword>
<keyword evidence="4" id="KW-0560">Oxidoreductase</keyword>
<keyword evidence="5" id="KW-0786">Thiamine pyrophosphate</keyword>
<dbReference type="PANTHER" id="PTHR42980">
    <property type="entry name" value="2-OXOISOVALERATE DEHYDROGENASE SUBUNIT BETA-RELATED"/>
    <property type="match status" value="1"/>
</dbReference>
<dbReference type="EC" id="1.2.4.4" evidence="3"/>
<name>A0ABT5VQS7_9BACT</name>
<dbReference type="Proteomes" id="UP001528920">
    <property type="component" value="Unassembled WGS sequence"/>
</dbReference>
<dbReference type="EMBL" id="JAKJSC010000001">
    <property type="protein sequence ID" value="MDE5417776.1"/>
    <property type="molecule type" value="Genomic_DNA"/>
</dbReference>
<gene>
    <name evidence="7" type="ORF">L3049_07125</name>
</gene>
<evidence type="ECO:0000256" key="2">
    <source>
        <dbReference type="ARBA" id="ARBA00003906"/>
    </source>
</evidence>
<evidence type="ECO:0000313" key="7">
    <source>
        <dbReference type="EMBL" id="MDE5417776.1"/>
    </source>
</evidence>
<evidence type="ECO:0000256" key="1">
    <source>
        <dbReference type="ARBA" id="ARBA00001964"/>
    </source>
</evidence>
<protein>
    <recommendedName>
        <fullName evidence="3">3-methyl-2-oxobutanoate dehydrogenase (2-methylpropanoyl-transferring)</fullName>
        <ecNumber evidence="3">1.2.4.4</ecNumber>
    </recommendedName>
</protein>
<dbReference type="CDD" id="cd02000">
    <property type="entry name" value="TPP_E1_PDC_ADC_BCADC"/>
    <property type="match status" value="1"/>
</dbReference>
<evidence type="ECO:0000313" key="8">
    <source>
        <dbReference type="Proteomes" id="UP001528920"/>
    </source>
</evidence>
<proteinExistence type="predicted"/>
<dbReference type="InterPro" id="IPR005475">
    <property type="entry name" value="Transketolase-like_Pyr-bd"/>
</dbReference>
<dbReference type="Pfam" id="PF02780">
    <property type="entry name" value="Transketolase_C"/>
    <property type="match status" value="1"/>
</dbReference>
<evidence type="ECO:0000259" key="6">
    <source>
        <dbReference type="SMART" id="SM00861"/>
    </source>
</evidence>
<dbReference type="InterPro" id="IPR009014">
    <property type="entry name" value="Transketo_C/PFOR_II"/>
</dbReference>
<reference evidence="7 8" key="1">
    <citation type="submission" date="2022-01" db="EMBL/GenBank/DDBJ databases">
        <title>Labilibaculum sp. nov, a marine bacterium isolated from Antarctica.</title>
        <authorList>
            <person name="Dai W."/>
        </authorList>
    </citation>
    <scope>NUCLEOTIDE SEQUENCE [LARGE SCALE GENOMIC DNA]</scope>
    <source>
        <strain evidence="7 8">DW002</strain>
    </source>
</reference>
<comment type="cofactor">
    <cofactor evidence="1">
        <name>thiamine diphosphate</name>
        <dbReference type="ChEBI" id="CHEBI:58937"/>
    </cofactor>
</comment>
<evidence type="ECO:0000256" key="3">
    <source>
        <dbReference type="ARBA" id="ARBA00012277"/>
    </source>
</evidence>
<dbReference type="RefSeq" id="WP_275109114.1">
    <property type="nucleotide sequence ID" value="NZ_JAKJSC010000001.1"/>
</dbReference>
<dbReference type="PANTHER" id="PTHR42980:SF1">
    <property type="entry name" value="2-OXOISOVALERATE DEHYDROGENASE SUBUNIT BETA, MITOCHONDRIAL"/>
    <property type="match status" value="1"/>
</dbReference>
<sequence>METLEITSVDKTNKTEKMTESKKFSIKKTSKELLSEWFNLMTLGRALDEKAPNYLKQAIGWSYHAPYAGHDGIQLAIGQIFDRKTDHLFPYYRDMLTSLSAGLTAEEVIFNGISKDNDVAGGGRHMSNHFAKPEWNVHNVSSCTGNHTLHAVGIARAVKHYKGKGVAISSQGESSVSEGYVYEAINGASKEQLPVIFVFQDNGYGISVPKKDQTANRKVADNFKGLKYLKIFHCNGKDVFDSMNTMTEAKAYAAENQMPAIVQANCVRMGSHSNSDKHELYRDNAELSYVEKYDPLAKFRRLLIRYKRFTEAELVKIEDDVKLQVKKAHRAGLTAPDPDPNSIHDFVIPDAYPAEKYPEGLHNETGEPKKLIEGLNETLKAEFRNNPDTFIWGQDIANKDKGGIFNVSKGMQQEFGIERVFNAPIAEDFIMGTANGMSRFNDKIRIVVEGAEFADYFWPAMEQFVETTHEYWRTKGQYSPNITVRLASGGYIGGGLYHSQNIEGALATFPGVRIVYPSYADDAAGLLRTSIRSKGMTVFMEPKALYNDPKAQAVVPDDFEVPFGKARVRREGTDLTIVTYGNTTHMCVEVADQIVKDLGKNVEVIDIRTLVPLDKETIIKSVAKTNKVLVVHEDKVFAGFGGEIAATITEEAFKHLDAPVRRVGSTFTPVGFNRILEKATLPNTDKIYAAAKELIEY</sequence>
<comment type="caution">
    <text evidence="7">The sequence shown here is derived from an EMBL/GenBank/DDBJ whole genome shotgun (WGS) entry which is preliminary data.</text>
</comment>
<dbReference type="InterPro" id="IPR001017">
    <property type="entry name" value="DH_E1"/>
</dbReference>
<dbReference type="Gene3D" id="3.40.50.970">
    <property type="match status" value="2"/>
</dbReference>
<dbReference type="Gene3D" id="3.40.50.920">
    <property type="match status" value="1"/>
</dbReference>
<feature type="domain" description="Transketolase-like pyrimidine-binding" evidence="6">
    <location>
        <begin position="369"/>
        <end position="548"/>
    </location>
</feature>
<evidence type="ECO:0000256" key="4">
    <source>
        <dbReference type="ARBA" id="ARBA00023002"/>
    </source>
</evidence>
<evidence type="ECO:0000256" key="5">
    <source>
        <dbReference type="ARBA" id="ARBA00023052"/>
    </source>
</evidence>
<accession>A0ABT5VQS7</accession>
<dbReference type="Pfam" id="PF02779">
    <property type="entry name" value="Transket_pyr"/>
    <property type="match status" value="1"/>
</dbReference>
<dbReference type="SUPFAM" id="SSF52518">
    <property type="entry name" value="Thiamin diphosphate-binding fold (THDP-binding)"/>
    <property type="match status" value="2"/>
</dbReference>
<organism evidence="7 8">
    <name type="scientific">Paralabilibaculum antarcticum</name>
    <dbReference type="NCBI Taxonomy" id="2912572"/>
    <lineage>
        <taxon>Bacteria</taxon>
        <taxon>Pseudomonadati</taxon>
        <taxon>Bacteroidota</taxon>
        <taxon>Bacteroidia</taxon>
        <taxon>Marinilabiliales</taxon>
        <taxon>Marinifilaceae</taxon>
        <taxon>Paralabilibaculum</taxon>
    </lineage>
</organism>
<dbReference type="Pfam" id="PF00676">
    <property type="entry name" value="E1_dh"/>
    <property type="match status" value="1"/>
</dbReference>